<gene>
    <name evidence="2" type="ORF">AVENLUH5627_00119</name>
</gene>
<protein>
    <submittedName>
        <fullName evidence="2">MYM-type Zinc finger with FCS sequence motif protein</fullName>
    </submittedName>
</protein>
<dbReference type="EMBL" id="JRUE01000022">
    <property type="protein sequence ID" value="KXZ74184.1"/>
    <property type="molecule type" value="Genomic_DNA"/>
</dbReference>
<accession>A0A150I3V7</accession>
<dbReference type="Proteomes" id="UP000075680">
    <property type="component" value="Unassembled WGS sequence"/>
</dbReference>
<dbReference type="PATRIC" id="fig|52133.18.peg.124"/>
<dbReference type="AlphaFoldDB" id="A0A150I3V7"/>
<dbReference type="Gene3D" id="3.90.75.20">
    <property type="match status" value="1"/>
</dbReference>
<sequence>MTALRSIPDRNCEGCGVVFRPKREEQKFCSRGCWYSLVRNPEKNCSCCGHSFKAKYAQQQYCSVDCKNKASSKDKTVVCAVCQTEFARPHGKTRAYCSRSCANRARAKGMKKPEITLDARVIGDKTVTTHGYIQVRVNGSKVMEHRLVMEKMIGRPLEKHERVHHKNGNRQDNRPENLELWVGIERSKKDPHGVRLVDQVIDMLSSLKEDERLQVMQALENLNVRKQT</sequence>
<feature type="domain" description="HNH nuclease" evidence="1">
    <location>
        <begin position="145"/>
        <end position="180"/>
    </location>
</feature>
<evidence type="ECO:0000313" key="3">
    <source>
        <dbReference type="Proteomes" id="UP000075680"/>
    </source>
</evidence>
<evidence type="ECO:0000259" key="1">
    <source>
        <dbReference type="Pfam" id="PF13392"/>
    </source>
</evidence>
<dbReference type="RefSeq" id="WP_061517825.1">
    <property type="nucleotide sequence ID" value="NZ_JRUE01000022.1"/>
</dbReference>
<comment type="caution">
    <text evidence="2">The sequence shown here is derived from an EMBL/GenBank/DDBJ whole genome shotgun (WGS) entry which is preliminary data.</text>
</comment>
<name>A0A150I3V7_9GAMM</name>
<reference evidence="2 3" key="1">
    <citation type="journal article" date="2016" name="Sci. Rep.">
        <title>Genomic and phenotypic characterization of the species Acinetobacter venetianus.</title>
        <authorList>
            <person name="Fondi M."/>
            <person name="Maida I."/>
            <person name="Perrin E."/>
            <person name="Orlandini V."/>
            <person name="La Torre L."/>
            <person name="Bosi E."/>
            <person name="Negroni A."/>
            <person name="Zanaroli G."/>
            <person name="Fava F."/>
            <person name="Decorosi F."/>
            <person name="Giovannetti L."/>
            <person name="Viti C."/>
            <person name="Vaneechoutte M."/>
            <person name="Dijkshoorn L."/>
            <person name="Fani R."/>
        </authorList>
    </citation>
    <scope>NUCLEOTIDE SEQUENCE [LARGE SCALE GENOMIC DNA]</scope>
    <source>
        <strain evidence="2 3">LUH5627</strain>
    </source>
</reference>
<proteinExistence type="predicted"/>
<organism evidence="2 3">
    <name type="scientific">Acinetobacter venetianus</name>
    <dbReference type="NCBI Taxonomy" id="52133"/>
    <lineage>
        <taxon>Bacteria</taxon>
        <taxon>Pseudomonadati</taxon>
        <taxon>Pseudomonadota</taxon>
        <taxon>Gammaproteobacteria</taxon>
        <taxon>Moraxellales</taxon>
        <taxon>Moraxellaceae</taxon>
        <taxon>Acinetobacter</taxon>
    </lineage>
</organism>
<dbReference type="Pfam" id="PF13392">
    <property type="entry name" value="HNH_3"/>
    <property type="match status" value="1"/>
</dbReference>
<evidence type="ECO:0000313" key="2">
    <source>
        <dbReference type="EMBL" id="KXZ74184.1"/>
    </source>
</evidence>
<dbReference type="SUPFAM" id="SSF54060">
    <property type="entry name" value="His-Me finger endonucleases"/>
    <property type="match status" value="1"/>
</dbReference>
<dbReference type="InterPro" id="IPR003615">
    <property type="entry name" value="HNH_nuc"/>
</dbReference>
<dbReference type="InterPro" id="IPR044925">
    <property type="entry name" value="His-Me_finger_sf"/>
</dbReference>